<dbReference type="GO" id="GO:0090313">
    <property type="term" value="P:regulation of protein targeting to membrane"/>
    <property type="evidence" value="ECO:0007669"/>
    <property type="project" value="TreeGrafter"/>
</dbReference>
<dbReference type="Proteomes" id="UP000322084">
    <property type="component" value="Unassembled WGS sequence"/>
</dbReference>
<dbReference type="PANTHER" id="PTHR30441:SF8">
    <property type="entry name" value="DUF748 DOMAIN-CONTAINING PROTEIN"/>
    <property type="match status" value="1"/>
</dbReference>
<dbReference type="RefSeq" id="WP_150000864.1">
    <property type="nucleotide sequence ID" value="NZ_BKCL01000007.1"/>
</dbReference>
<dbReference type="EMBL" id="BKCL01000007">
    <property type="protein sequence ID" value="GEQ98602.1"/>
    <property type="molecule type" value="Genomic_DNA"/>
</dbReference>
<dbReference type="GO" id="GO:0005886">
    <property type="term" value="C:plasma membrane"/>
    <property type="evidence" value="ECO:0007669"/>
    <property type="project" value="TreeGrafter"/>
</dbReference>
<dbReference type="InterPro" id="IPR052894">
    <property type="entry name" value="AsmA-related"/>
</dbReference>
<evidence type="ECO:0000259" key="1">
    <source>
        <dbReference type="Pfam" id="PF05170"/>
    </source>
</evidence>
<sequence length="259" mass="26920">MELDAPVVEARLDQGVLTLDAVTGKLFGGDLLMSGALDVGDVPDLSLTYALKDSRFADVLEATLGHGIIDGQGSVAGAFSAKGNSQFDMVSSVSGQSRVHIQNGALIGVDLPGLVRGLKGASSAKGLGALAFNAFSSGQTPFTDMTVDLQAQKGLVQMAPMRAALAAGQMESRASLDLGAWALSMTGTFRLEDYPKAPPIGFDLGGAVSNPTIALDTDPLLRWRAAQLATSVFKRLDIPGSDLLKAPDVVGTKQDRMCR</sequence>
<proteinExistence type="predicted"/>
<name>A0A5A7MRE2_9PROT</name>
<reference evidence="2 3" key="1">
    <citation type="submission" date="2019-09" db="EMBL/GenBank/DDBJ databases">
        <title>NBRP : Genome information of microbial organism related human and environment.</title>
        <authorList>
            <person name="Hattori M."/>
            <person name="Oshima K."/>
            <person name="Inaba H."/>
            <person name="Suda W."/>
            <person name="Sakamoto M."/>
            <person name="Iino T."/>
            <person name="Kitahara M."/>
            <person name="Oshida Y."/>
            <person name="Iida T."/>
            <person name="Kudo T."/>
            <person name="Itoh T."/>
            <person name="Ohkuma M."/>
        </authorList>
    </citation>
    <scope>NUCLEOTIDE SEQUENCE [LARGE SCALE GENOMIC DNA]</scope>
    <source>
        <strain evidence="2 3">Hi-2</strain>
    </source>
</reference>
<feature type="domain" description="AsmA" evidence="1">
    <location>
        <begin position="11"/>
        <end position="135"/>
    </location>
</feature>
<evidence type="ECO:0000313" key="2">
    <source>
        <dbReference type="EMBL" id="GEQ98602.1"/>
    </source>
</evidence>
<evidence type="ECO:0000313" key="3">
    <source>
        <dbReference type="Proteomes" id="UP000322084"/>
    </source>
</evidence>
<dbReference type="Pfam" id="PF05170">
    <property type="entry name" value="AsmA"/>
    <property type="match status" value="1"/>
</dbReference>
<protein>
    <recommendedName>
        <fullName evidence="1">AsmA domain-containing protein</fullName>
    </recommendedName>
</protein>
<dbReference type="AlphaFoldDB" id="A0A5A7MRE2"/>
<comment type="caution">
    <text evidence="2">The sequence shown here is derived from an EMBL/GenBank/DDBJ whole genome shotgun (WGS) entry which is preliminary data.</text>
</comment>
<gene>
    <name evidence="2" type="ORF">JCM17844_22390</name>
</gene>
<accession>A0A5A7MRE2</accession>
<dbReference type="InterPro" id="IPR007844">
    <property type="entry name" value="AsmA"/>
</dbReference>
<organism evidence="2 3">
    <name type="scientific">Iodidimonas gelatinilytica</name>
    <dbReference type="NCBI Taxonomy" id="1236966"/>
    <lineage>
        <taxon>Bacteria</taxon>
        <taxon>Pseudomonadati</taxon>
        <taxon>Pseudomonadota</taxon>
        <taxon>Alphaproteobacteria</taxon>
        <taxon>Iodidimonadales</taxon>
        <taxon>Iodidimonadaceae</taxon>
        <taxon>Iodidimonas</taxon>
    </lineage>
</organism>
<dbReference type="PANTHER" id="PTHR30441">
    <property type="entry name" value="DUF748 DOMAIN-CONTAINING PROTEIN"/>
    <property type="match status" value="1"/>
</dbReference>